<feature type="transmembrane region" description="Helical" evidence="6">
    <location>
        <begin position="220"/>
        <end position="239"/>
    </location>
</feature>
<evidence type="ECO:0000256" key="6">
    <source>
        <dbReference type="SAM" id="Phobius"/>
    </source>
</evidence>
<dbReference type="InterPro" id="IPR051790">
    <property type="entry name" value="Cytochrome_c-biogenesis_DsbD"/>
</dbReference>
<evidence type="ECO:0000313" key="8">
    <source>
        <dbReference type="EMBL" id="MBE9255629.1"/>
    </source>
</evidence>
<proteinExistence type="inferred from homology"/>
<feature type="transmembrane region" description="Helical" evidence="6">
    <location>
        <begin position="75"/>
        <end position="96"/>
    </location>
</feature>
<evidence type="ECO:0000259" key="7">
    <source>
        <dbReference type="Pfam" id="PF02683"/>
    </source>
</evidence>
<feature type="transmembrane region" description="Helical" evidence="6">
    <location>
        <begin position="102"/>
        <end position="127"/>
    </location>
</feature>
<dbReference type="PANTHER" id="PTHR31272">
    <property type="entry name" value="CYTOCHROME C-TYPE BIOGENESIS PROTEIN HI_1454-RELATED"/>
    <property type="match status" value="1"/>
</dbReference>
<keyword evidence="5 6" id="KW-0472">Membrane</keyword>
<keyword evidence="9" id="KW-1185">Reference proteome</keyword>
<evidence type="ECO:0000256" key="4">
    <source>
        <dbReference type="ARBA" id="ARBA00022989"/>
    </source>
</evidence>
<organism evidence="8 9">
    <name type="scientific">Synechocystis salina LEGE 00031</name>
    <dbReference type="NCBI Taxonomy" id="1828736"/>
    <lineage>
        <taxon>Bacteria</taxon>
        <taxon>Bacillati</taxon>
        <taxon>Cyanobacteriota</taxon>
        <taxon>Cyanophyceae</taxon>
        <taxon>Synechococcales</taxon>
        <taxon>Merismopediaceae</taxon>
        <taxon>Synechocystis</taxon>
    </lineage>
</organism>
<feature type="transmembrane region" description="Helical" evidence="6">
    <location>
        <begin position="187"/>
        <end position="208"/>
    </location>
</feature>
<dbReference type="InterPro" id="IPR003834">
    <property type="entry name" value="Cyt_c_assmbl_TM_dom"/>
</dbReference>
<comment type="similarity">
    <text evidence="2">Belongs to the DsbD family.</text>
</comment>
<keyword evidence="4 6" id="KW-1133">Transmembrane helix</keyword>
<dbReference type="Pfam" id="PF02683">
    <property type="entry name" value="DsbD_TM"/>
    <property type="match status" value="1"/>
</dbReference>
<feature type="domain" description="Cytochrome C biogenesis protein transmembrane" evidence="7">
    <location>
        <begin position="31"/>
        <end position="235"/>
    </location>
</feature>
<dbReference type="PANTHER" id="PTHR31272:SF6">
    <property type="entry name" value="CYTOCHROME C-TYPE BIOGENESIS CCDA-LIKE CHLOROPLASTIC PROTEIN"/>
    <property type="match status" value="1"/>
</dbReference>
<evidence type="ECO:0000256" key="1">
    <source>
        <dbReference type="ARBA" id="ARBA00004141"/>
    </source>
</evidence>
<comment type="caution">
    <text evidence="8">The sequence shown here is derived from an EMBL/GenBank/DDBJ whole genome shotgun (WGS) entry which is preliminary data.</text>
</comment>
<evidence type="ECO:0000256" key="3">
    <source>
        <dbReference type="ARBA" id="ARBA00022692"/>
    </source>
</evidence>
<feature type="transmembrane region" description="Helical" evidence="6">
    <location>
        <begin position="30"/>
        <end position="54"/>
    </location>
</feature>
<protein>
    <submittedName>
        <fullName evidence="8">Sulfite exporter TauE/SafE family protein</fullName>
    </submittedName>
</protein>
<reference evidence="8 9" key="1">
    <citation type="submission" date="2020-10" db="EMBL/GenBank/DDBJ databases">
        <authorList>
            <person name="Castelo-Branco R."/>
            <person name="Eusebio N."/>
            <person name="Adriana R."/>
            <person name="Vieira A."/>
            <person name="Brugerolle De Fraissinette N."/>
            <person name="Rezende De Castro R."/>
            <person name="Schneider M.P."/>
            <person name="Vasconcelos V."/>
            <person name="Leao P.N."/>
        </authorList>
    </citation>
    <scope>NUCLEOTIDE SEQUENCE [LARGE SCALE GENOMIC DNA]</scope>
    <source>
        <strain evidence="8 9">LEGE 00031</strain>
    </source>
</reference>
<feature type="transmembrane region" description="Helical" evidence="6">
    <location>
        <begin position="148"/>
        <end position="175"/>
    </location>
</feature>
<evidence type="ECO:0000256" key="2">
    <source>
        <dbReference type="ARBA" id="ARBA00006143"/>
    </source>
</evidence>
<dbReference type="RefSeq" id="WP_194021112.1">
    <property type="nucleotide sequence ID" value="NZ_JADEVV010000075.1"/>
</dbReference>
<sequence>MWQSVQNQLYFLQPWADRLVVEQLGQLTPLSLLIILLAGLVTSLTPCLLSLLPLTIAYIGGTSDGDRLQSFKQSLWFALGLAITLASLGLGAAALGKIYGQIGLGLPILVSIVAILMGLNLLELLPLRFPSLGATAWIKEDFPPALRALLAGLTFGLIASPCSTPVLASLLAWVASRQDLLLGSGLLLAYTVGYVTPLILVGLFTGSLKRLLQLRQWSGWLNPISGTILLGFGVITLLSRLPLGQWLS</sequence>
<dbReference type="EMBL" id="JADEVV010000075">
    <property type="protein sequence ID" value="MBE9255629.1"/>
    <property type="molecule type" value="Genomic_DNA"/>
</dbReference>
<evidence type="ECO:0000313" key="9">
    <source>
        <dbReference type="Proteomes" id="UP000658720"/>
    </source>
</evidence>
<keyword evidence="3 6" id="KW-0812">Transmembrane</keyword>
<gene>
    <name evidence="8" type="ORF">IQ217_17675</name>
</gene>
<comment type="subcellular location">
    <subcellularLocation>
        <location evidence="1">Membrane</location>
        <topology evidence="1">Multi-pass membrane protein</topology>
    </subcellularLocation>
</comment>
<dbReference type="Proteomes" id="UP000658720">
    <property type="component" value="Unassembled WGS sequence"/>
</dbReference>
<name>A0ABR9VW94_9SYNC</name>
<evidence type="ECO:0000256" key="5">
    <source>
        <dbReference type="ARBA" id="ARBA00023136"/>
    </source>
</evidence>
<accession>A0ABR9VW94</accession>